<keyword evidence="2" id="KW-0229">DNA integration</keyword>
<dbReference type="GO" id="GO:0015074">
    <property type="term" value="P:DNA integration"/>
    <property type="evidence" value="ECO:0007669"/>
    <property type="project" value="UniProtKB-KW"/>
</dbReference>
<evidence type="ECO:0000256" key="5">
    <source>
        <dbReference type="ARBA" id="ARBA00023172"/>
    </source>
</evidence>
<evidence type="ECO:0000259" key="8">
    <source>
        <dbReference type="PROSITE" id="PS51736"/>
    </source>
</evidence>
<dbReference type="PROSITE" id="PS51736">
    <property type="entry name" value="RECOMBINASES_3"/>
    <property type="match status" value="1"/>
</dbReference>
<evidence type="ECO:0000256" key="4">
    <source>
        <dbReference type="ARBA" id="ARBA00023125"/>
    </source>
</evidence>
<dbReference type="InterPro" id="IPR006118">
    <property type="entry name" value="Recombinase_CS"/>
</dbReference>
<dbReference type="Gene3D" id="1.10.10.60">
    <property type="entry name" value="Homeodomain-like"/>
    <property type="match status" value="1"/>
</dbReference>
<dbReference type="InterPro" id="IPR009057">
    <property type="entry name" value="Homeodomain-like_sf"/>
</dbReference>
<dbReference type="AlphaFoldDB" id="A0A7W4NQ49"/>
<comment type="caution">
    <text evidence="9">The sequence shown here is derived from an EMBL/GenBank/DDBJ whole genome shotgun (WGS) entry which is preliminary data.</text>
</comment>
<dbReference type="InterPro" id="IPR036162">
    <property type="entry name" value="Resolvase-like_N_sf"/>
</dbReference>
<dbReference type="InterPro" id="IPR050639">
    <property type="entry name" value="SSR_resolvase"/>
</dbReference>
<organism evidence="9 10">
    <name type="scientific">Gluconacetobacter sacchari</name>
    <dbReference type="NCBI Taxonomy" id="92759"/>
    <lineage>
        <taxon>Bacteria</taxon>
        <taxon>Pseudomonadati</taxon>
        <taxon>Pseudomonadota</taxon>
        <taxon>Alphaproteobacteria</taxon>
        <taxon>Acetobacterales</taxon>
        <taxon>Acetobacteraceae</taxon>
        <taxon>Gluconacetobacter</taxon>
    </lineage>
</organism>
<dbReference type="GO" id="GO:0003677">
    <property type="term" value="F:DNA binding"/>
    <property type="evidence" value="ECO:0007669"/>
    <property type="project" value="UniProtKB-KW"/>
</dbReference>
<dbReference type="Proteomes" id="UP000589085">
    <property type="component" value="Unassembled WGS sequence"/>
</dbReference>
<dbReference type="SUPFAM" id="SSF46689">
    <property type="entry name" value="Homeodomain-like"/>
    <property type="match status" value="1"/>
</dbReference>
<feature type="domain" description="Resolvase/invertase-type recombinase catalytic" evidence="8">
    <location>
        <begin position="1"/>
        <end position="135"/>
    </location>
</feature>
<dbReference type="PANTHER" id="PTHR30461">
    <property type="entry name" value="DNA-INVERTASE FROM LAMBDOID PROPHAGE"/>
    <property type="match status" value="1"/>
</dbReference>
<dbReference type="PANTHER" id="PTHR30461:SF2">
    <property type="entry name" value="SERINE RECOMBINASE PINE-RELATED"/>
    <property type="match status" value="1"/>
</dbReference>
<comment type="similarity">
    <text evidence="1">Belongs to the site-specific recombinase resolvase family.</text>
</comment>
<dbReference type="PROSITE" id="PS00397">
    <property type="entry name" value="RECOMBINASES_1"/>
    <property type="match status" value="1"/>
</dbReference>
<evidence type="ECO:0000256" key="7">
    <source>
        <dbReference type="PROSITE-ProRule" id="PRU10137"/>
    </source>
</evidence>
<dbReference type="Pfam" id="PF02796">
    <property type="entry name" value="HTH_7"/>
    <property type="match status" value="1"/>
</dbReference>
<dbReference type="Gene3D" id="3.40.50.1390">
    <property type="entry name" value="Resolvase, N-terminal catalytic domain"/>
    <property type="match status" value="1"/>
</dbReference>
<reference evidence="9 10" key="1">
    <citation type="submission" date="2020-04" db="EMBL/GenBank/DDBJ databases">
        <title>Description of novel Gluconacetobacter.</title>
        <authorList>
            <person name="Sombolestani A."/>
        </authorList>
    </citation>
    <scope>NUCLEOTIDE SEQUENCE [LARGE SCALE GENOMIC DNA]</scope>
    <source>
        <strain evidence="9 10">LMG 19747</strain>
    </source>
</reference>
<dbReference type="CDD" id="cd03768">
    <property type="entry name" value="SR_ResInv"/>
    <property type="match status" value="1"/>
</dbReference>
<keyword evidence="5" id="KW-0233">DNA recombination</keyword>
<feature type="active site" description="O-(5'-phospho-DNA)-serine intermediate" evidence="6 7">
    <location>
        <position position="9"/>
    </location>
</feature>
<dbReference type="SUPFAM" id="SSF53041">
    <property type="entry name" value="Resolvase-like"/>
    <property type="match status" value="1"/>
</dbReference>
<gene>
    <name evidence="9" type="ORF">HLH48_00955</name>
</gene>
<proteinExistence type="inferred from homology"/>
<sequence>MIIGYARVSSEDQNLAVQIQALQQAGCAMIFKEKLSGASTRRPALQRLLRTAGHDDIIVVMRLDRLARSTRDLLDIVEKLKQNGAGFKSIQEPWADTTSPAGRLILTIFAGIAEFDRALIRDRTAAGRKLARERGVHMGRPRKLSNAQITAIQAMMRNKTADARHVAHTYKIHRSTVYRIVNAARGGADYLEQARPARPAEA</sequence>
<protein>
    <submittedName>
        <fullName evidence="9">Recombinase family protein</fullName>
    </submittedName>
</protein>
<keyword evidence="3" id="KW-0230">DNA invertase</keyword>
<name>A0A7W4NQ49_9PROT</name>
<dbReference type="EMBL" id="JABEQJ010000001">
    <property type="protein sequence ID" value="MBB2158760.1"/>
    <property type="molecule type" value="Genomic_DNA"/>
</dbReference>
<dbReference type="SMART" id="SM00857">
    <property type="entry name" value="Resolvase"/>
    <property type="match status" value="1"/>
</dbReference>
<evidence type="ECO:0000256" key="1">
    <source>
        <dbReference type="ARBA" id="ARBA00009913"/>
    </source>
</evidence>
<dbReference type="InterPro" id="IPR006120">
    <property type="entry name" value="Resolvase_HTH_dom"/>
</dbReference>
<accession>A0A7W4NQ49</accession>
<dbReference type="InterPro" id="IPR006119">
    <property type="entry name" value="Resolv_N"/>
</dbReference>
<keyword evidence="4" id="KW-0238">DNA-binding</keyword>
<evidence type="ECO:0000256" key="6">
    <source>
        <dbReference type="PIRSR" id="PIRSR606118-50"/>
    </source>
</evidence>
<evidence type="ECO:0000313" key="9">
    <source>
        <dbReference type="EMBL" id="MBB2158760.1"/>
    </source>
</evidence>
<evidence type="ECO:0000256" key="3">
    <source>
        <dbReference type="ARBA" id="ARBA00023100"/>
    </source>
</evidence>
<dbReference type="RefSeq" id="WP_182995622.1">
    <property type="nucleotide sequence ID" value="NZ_JABEQJ010000001.1"/>
</dbReference>
<dbReference type="GO" id="GO:0000150">
    <property type="term" value="F:DNA strand exchange activity"/>
    <property type="evidence" value="ECO:0007669"/>
    <property type="project" value="UniProtKB-KW"/>
</dbReference>
<dbReference type="FunFam" id="3.40.50.1390:FF:000001">
    <property type="entry name" value="DNA recombinase"/>
    <property type="match status" value="1"/>
</dbReference>
<dbReference type="Pfam" id="PF00239">
    <property type="entry name" value="Resolvase"/>
    <property type="match status" value="1"/>
</dbReference>
<evidence type="ECO:0000313" key="10">
    <source>
        <dbReference type="Proteomes" id="UP000589085"/>
    </source>
</evidence>
<evidence type="ECO:0000256" key="2">
    <source>
        <dbReference type="ARBA" id="ARBA00022908"/>
    </source>
</evidence>